<dbReference type="GO" id="GO:0020037">
    <property type="term" value="F:heme binding"/>
    <property type="evidence" value="ECO:0007669"/>
    <property type="project" value="InterPro"/>
</dbReference>
<protein>
    <recommendedName>
        <fullName evidence="14">Heme peroxidase</fullName>
    </recommendedName>
</protein>
<feature type="domain" description="Plant heme peroxidase family profile" evidence="10">
    <location>
        <begin position="123"/>
        <end position="337"/>
    </location>
</feature>
<feature type="domain" description="WSC" evidence="11">
    <location>
        <begin position="916"/>
        <end position="1007"/>
    </location>
</feature>
<keyword evidence="5" id="KW-0472">Membrane</keyword>
<dbReference type="GO" id="GO:0006979">
    <property type="term" value="P:response to oxidative stress"/>
    <property type="evidence" value="ECO:0007669"/>
    <property type="project" value="InterPro"/>
</dbReference>
<feature type="region of interest" description="Disordered" evidence="8">
    <location>
        <begin position="785"/>
        <end position="804"/>
    </location>
</feature>
<keyword evidence="6" id="KW-0325">Glycoprotein</keyword>
<dbReference type="AlphaFoldDB" id="A0A7C8I9C1"/>
<comment type="subcellular location">
    <subcellularLocation>
        <location evidence="1">Membrane</location>
        <topology evidence="1">Single-pass membrane protein</topology>
    </subcellularLocation>
</comment>
<feature type="region of interest" description="Disordered" evidence="8">
    <location>
        <begin position="519"/>
        <end position="557"/>
    </location>
</feature>
<dbReference type="InterPro" id="IPR002016">
    <property type="entry name" value="Haem_peroxidase"/>
</dbReference>
<dbReference type="EMBL" id="JAADJZ010000007">
    <property type="protein sequence ID" value="KAF2873914.1"/>
    <property type="molecule type" value="Genomic_DNA"/>
</dbReference>
<dbReference type="Proteomes" id="UP000481861">
    <property type="component" value="Unassembled WGS sequence"/>
</dbReference>
<dbReference type="InterPro" id="IPR010255">
    <property type="entry name" value="Haem_peroxidase_sf"/>
</dbReference>
<dbReference type="PROSITE" id="PS50873">
    <property type="entry name" value="PEROXIDASE_4"/>
    <property type="match status" value="1"/>
</dbReference>
<dbReference type="InterPro" id="IPR002889">
    <property type="entry name" value="WSC_carb-bd"/>
</dbReference>
<name>A0A7C8I9C1_9PLEO</name>
<accession>A0A7C8I9C1</accession>
<comment type="similarity">
    <text evidence="7">Belongs to the peroxidase family.</text>
</comment>
<evidence type="ECO:0000313" key="13">
    <source>
        <dbReference type="Proteomes" id="UP000481861"/>
    </source>
</evidence>
<dbReference type="GO" id="GO:0005886">
    <property type="term" value="C:plasma membrane"/>
    <property type="evidence" value="ECO:0007669"/>
    <property type="project" value="TreeGrafter"/>
</dbReference>
<keyword evidence="3 9" id="KW-0732">Signal</keyword>
<evidence type="ECO:0000256" key="1">
    <source>
        <dbReference type="ARBA" id="ARBA00004167"/>
    </source>
</evidence>
<evidence type="ECO:0000256" key="9">
    <source>
        <dbReference type="SAM" id="SignalP"/>
    </source>
</evidence>
<evidence type="ECO:0000259" key="10">
    <source>
        <dbReference type="PROSITE" id="PS50873"/>
    </source>
</evidence>
<dbReference type="SUPFAM" id="SSF48113">
    <property type="entry name" value="Heme-dependent peroxidases"/>
    <property type="match status" value="1"/>
</dbReference>
<keyword evidence="4" id="KW-1133">Transmembrane helix</keyword>
<proteinExistence type="inferred from homology"/>
<keyword evidence="13" id="KW-1185">Reference proteome</keyword>
<feature type="compositionally biased region" description="Low complexity" evidence="8">
    <location>
        <begin position="522"/>
        <end position="550"/>
    </location>
</feature>
<reference evidence="12 13" key="1">
    <citation type="submission" date="2020-01" db="EMBL/GenBank/DDBJ databases">
        <authorList>
            <consortium name="DOE Joint Genome Institute"/>
            <person name="Haridas S."/>
            <person name="Albert R."/>
            <person name="Binder M."/>
            <person name="Bloem J."/>
            <person name="Labutti K."/>
            <person name="Salamov A."/>
            <person name="Andreopoulos B."/>
            <person name="Baker S.E."/>
            <person name="Barry K."/>
            <person name="Bills G."/>
            <person name="Bluhm B.H."/>
            <person name="Cannon C."/>
            <person name="Castanera R."/>
            <person name="Culley D.E."/>
            <person name="Daum C."/>
            <person name="Ezra D."/>
            <person name="Gonzalez J.B."/>
            <person name="Henrissat B."/>
            <person name="Kuo A."/>
            <person name="Liang C."/>
            <person name="Lipzen A."/>
            <person name="Lutzoni F."/>
            <person name="Magnuson J."/>
            <person name="Mondo S."/>
            <person name="Nolan M."/>
            <person name="Ohm R."/>
            <person name="Pangilinan J."/>
            <person name="Park H.-J.H."/>
            <person name="Ramirez L."/>
            <person name="Alfaro M."/>
            <person name="Sun H."/>
            <person name="Tritt A."/>
            <person name="Yoshinaga Y."/>
            <person name="Zwiers L.-H.L."/>
            <person name="Turgeon B.G."/>
            <person name="Goodwin S.B."/>
            <person name="Spatafora J.W."/>
            <person name="Crous P.W."/>
            <person name="Grigoriev I.V."/>
        </authorList>
    </citation>
    <scope>NUCLEOTIDE SEQUENCE [LARGE SCALE GENOMIC DNA]</scope>
    <source>
        <strain evidence="12 13">CBS 611.86</strain>
    </source>
</reference>
<dbReference type="InterPro" id="IPR051836">
    <property type="entry name" value="Kremen_rcpt"/>
</dbReference>
<comment type="caution">
    <text evidence="12">The sequence shown here is derived from an EMBL/GenBank/DDBJ whole genome shotgun (WGS) entry which is preliminary data.</text>
</comment>
<feature type="domain" description="WSC" evidence="11">
    <location>
        <begin position="810"/>
        <end position="903"/>
    </location>
</feature>
<evidence type="ECO:0000256" key="2">
    <source>
        <dbReference type="ARBA" id="ARBA00022692"/>
    </source>
</evidence>
<evidence type="ECO:0000256" key="4">
    <source>
        <dbReference type="ARBA" id="ARBA00022989"/>
    </source>
</evidence>
<feature type="chain" id="PRO_5029013176" description="Heme peroxidase" evidence="9">
    <location>
        <begin position="23"/>
        <end position="1024"/>
    </location>
</feature>
<dbReference type="Gene3D" id="1.10.520.10">
    <property type="match status" value="1"/>
</dbReference>
<evidence type="ECO:0000256" key="7">
    <source>
        <dbReference type="RuleBase" id="RU004241"/>
    </source>
</evidence>
<feature type="compositionally biased region" description="Low complexity" evidence="8">
    <location>
        <begin position="793"/>
        <end position="803"/>
    </location>
</feature>
<organism evidence="12 13">
    <name type="scientific">Massariosphaeria phaeospora</name>
    <dbReference type="NCBI Taxonomy" id="100035"/>
    <lineage>
        <taxon>Eukaryota</taxon>
        <taxon>Fungi</taxon>
        <taxon>Dikarya</taxon>
        <taxon>Ascomycota</taxon>
        <taxon>Pezizomycotina</taxon>
        <taxon>Dothideomycetes</taxon>
        <taxon>Pleosporomycetidae</taxon>
        <taxon>Pleosporales</taxon>
        <taxon>Pleosporales incertae sedis</taxon>
        <taxon>Massariosphaeria</taxon>
    </lineage>
</organism>
<dbReference type="Gene3D" id="1.10.420.10">
    <property type="entry name" value="Peroxidase, domain 2"/>
    <property type="match status" value="1"/>
</dbReference>
<evidence type="ECO:0000259" key="11">
    <source>
        <dbReference type="PROSITE" id="PS51212"/>
    </source>
</evidence>
<evidence type="ECO:0000256" key="5">
    <source>
        <dbReference type="ARBA" id="ARBA00023136"/>
    </source>
</evidence>
<dbReference type="PROSITE" id="PS51212">
    <property type="entry name" value="WSC"/>
    <property type="match status" value="4"/>
</dbReference>
<dbReference type="SMART" id="SM00321">
    <property type="entry name" value="WSC"/>
    <property type="match status" value="4"/>
</dbReference>
<feature type="domain" description="WSC" evidence="11">
    <location>
        <begin position="663"/>
        <end position="754"/>
    </location>
</feature>
<feature type="signal peptide" evidence="9">
    <location>
        <begin position="1"/>
        <end position="22"/>
    </location>
</feature>
<dbReference type="OrthoDB" id="5985073at2759"/>
<keyword evidence="2" id="KW-0812">Transmembrane</keyword>
<feature type="domain" description="WSC" evidence="11">
    <location>
        <begin position="560"/>
        <end position="651"/>
    </location>
</feature>
<dbReference type="PANTHER" id="PTHR24269:SF16">
    <property type="entry name" value="PROTEIN SLG1"/>
    <property type="match status" value="1"/>
</dbReference>
<evidence type="ECO:0000256" key="6">
    <source>
        <dbReference type="ARBA" id="ARBA00023180"/>
    </source>
</evidence>
<dbReference type="GO" id="GO:0004601">
    <property type="term" value="F:peroxidase activity"/>
    <property type="evidence" value="ECO:0007669"/>
    <property type="project" value="InterPro"/>
</dbReference>
<dbReference type="Pfam" id="PF00141">
    <property type="entry name" value="peroxidase"/>
    <property type="match status" value="1"/>
</dbReference>
<evidence type="ECO:0000313" key="12">
    <source>
        <dbReference type="EMBL" id="KAF2873914.1"/>
    </source>
</evidence>
<dbReference type="PANTHER" id="PTHR24269">
    <property type="entry name" value="KREMEN PROTEIN"/>
    <property type="match status" value="1"/>
</dbReference>
<gene>
    <name evidence="12" type="ORF">BDV95DRAFT_593207</name>
</gene>
<evidence type="ECO:0000256" key="3">
    <source>
        <dbReference type="ARBA" id="ARBA00022729"/>
    </source>
</evidence>
<sequence length="1024" mass="108076">MIWNNPASIALLLACRQYGAAAQPTWPASTDELEDIMMLNTGYRARGFAAGVTPCSTGLGPGRNTAAEWLRTAFHDMAPGSVYTHQGGLDGSIAFEIKSGENIGAAFASTIQTYAPFFSSRTSLADVISAGVYTATRSCGGPVVPIRGGRKDATTAGPQGVPQPQNAIGTFKNQFLRIGFNETEMIMFTACGHTLGGVHAADFPLVLAQGTAPNDYGHLDSTVASFDSKIATEYVSGTTKDPMVVGVSQQHTRNSDHVVFQSDKNVTIRALQDPTYFADTCKSMFQKMVEVVPSGVTLTDPVTPYEIKPYDVQLTLLASGTKIKFSGDIRVRTNQRAVASVKLIYKDRTGAAVTSPIDTTPKGDAAGFDDSFSFYGFSTELPADKSISSFNVAVDVGGGTIETWDNNGNGFRVDDTVLYQTPQSCLDGSGKLTVVAAVRNGASSPNLQVIVKNPRPSPVAVPALSTTTAAMTTQSAVGSYQLYSADYTFSGSQAESAMFNIVAGSASDKYKTTKSLPAACKPLSSSTPTPSSSSSASQALSQISSVASSPTPTPTPPSSAFAFQGCYYDPGNPRALTGAATFDSMITVEKCATFCSSYQFFGLEYSRECYCGNTKDELSVEKSLSDCNMPCGGDSSQLCGAGNRLSFYKNSKYTPPGNSKVSGYKYNGCYSEGTNRRALSDTGTSSDSMTVETCATFCNGAKYFGVEYGKECYCGSVLNAGSVLQGANDCAMVCAGSSTQYCGAGDRLNIYEKGGAASNSETPSSSVSSTVSALRSTIVTAVPTSDPTPLLQSSTAAPSTTPTNGPSLAGFVYEGCMTDLVEKRTIVGKTRTTDENSYESCAAFCDGFQFFGVEYGSECYCSDSIRDSPEVEEKDDSECTMPCTGDPTQACGGPSRITVFKSLKPFTGRSNPVISGYDYAGCFTDSPQTRVLDDDFLFDSAMTIAKCATYCRGSKFFGTQYGAECYCGAELASPSDQVSEADCSFQCGGTKTEKCGAGSRLSLWQRTDPVPRRRRSRFAPAPAA</sequence>
<evidence type="ECO:0000256" key="8">
    <source>
        <dbReference type="SAM" id="MobiDB-lite"/>
    </source>
</evidence>
<dbReference type="Pfam" id="PF01822">
    <property type="entry name" value="WSC"/>
    <property type="match status" value="4"/>
</dbReference>
<evidence type="ECO:0008006" key="14">
    <source>
        <dbReference type="Google" id="ProtNLM"/>
    </source>
</evidence>